<dbReference type="PANTHER" id="PTHR43280:SF28">
    <property type="entry name" value="HTH-TYPE TRANSCRIPTIONAL ACTIVATOR RHAS"/>
    <property type="match status" value="1"/>
</dbReference>
<comment type="caution">
    <text evidence="7">The sequence shown here is derived from an EMBL/GenBank/DDBJ whole genome shotgun (WGS) entry which is preliminary data.</text>
</comment>
<dbReference type="Pfam" id="PF12833">
    <property type="entry name" value="HTH_18"/>
    <property type="match status" value="1"/>
</dbReference>
<gene>
    <name evidence="8" type="ORF">HMPREF0860_0812</name>
    <name evidence="7" type="ORF">HMPREF1325_2143</name>
</gene>
<feature type="modified residue" description="4-aspartylphosphate" evidence="4">
    <location>
        <position position="54"/>
    </location>
</feature>
<dbReference type="eggNOG" id="COG4753">
    <property type="taxonomic scope" value="Bacteria"/>
</dbReference>
<dbReference type="Gene3D" id="3.40.50.2300">
    <property type="match status" value="1"/>
</dbReference>
<dbReference type="RefSeq" id="WP_021329623.1">
    <property type="nucleotide sequence ID" value="NZ_AUZJ01000013.1"/>
</dbReference>
<evidence type="ECO:0000256" key="3">
    <source>
        <dbReference type="ARBA" id="ARBA00023163"/>
    </source>
</evidence>
<keyword evidence="4" id="KW-0597">Phosphoprotein</keyword>
<dbReference type="SUPFAM" id="SSF52172">
    <property type="entry name" value="CheY-like"/>
    <property type="match status" value="1"/>
</dbReference>
<evidence type="ECO:0000313" key="10">
    <source>
        <dbReference type="Proteomes" id="UP000016646"/>
    </source>
</evidence>
<evidence type="ECO:0000259" key="6">
    <source>
        <dbReference type="PROSITE" id="PS50110"/>
    </source>
</evidence>
<organism evidence="7 9">
    <name type="scientific">Treponema socranskii subsp. socranskii VPI DR56BR1116 = ATCC 35536</name>
    <dbReference type="NCBI Taxonomy" id="1125725"/>
    <lineage>
        <taxon>Bacteria</taxon>
        <taxon>Pseudomonadati</taxon>
        <taxon>Spirochaetota</taxon>
        <taxon>Spirochaetia</taxon>
        <taxon>Spirochaetales</taxon>
        <taxon>Treponemataceae</taxon>
        <taxon>Treponema</taxon>
    </lineage>
</organism>
<dbReference type="InterPro" id="IPR018060">
    <property type="entry name" value="HTH_AraC"/>
</dbReference>
<evidence type="ECO:0000313" key="7">
    <source>
        <dbReference type="EMBL" id="ERF61320.1"/>
    </source>
</evidence>
<accession>U1GTQ5</accession>
<keyword evidence="1" id="KW-0805">Transcription regulation</keyword>
<dbReference type="GO" id="GO:0000160">
    <property type="term" value="P:phosphorelay signal transduction system"/>
    <property type="evidence" value="ECO:0007669"/>
    <property type="project" value="InterPro"/>
</dbReference>
<feature type="domain" description="Response regulatory" evidence="6">
    <location>
        <begin position="3"/>
        <end position="119"/>
    </location>
</feature>
<dbReference type="PANTHER" id="PTHR43280">
    <property type="entry name" value="ARAC-FAMILY TRANSCRIPTIONAL REGULATOR"/>
    <property type="match status" value="1"/>
</dbReference>
<dbReference type="InterPro" id="IPR001789">
    <property type="entry name" value="Sig_transdc_resp-reg_receiver"/>
</dbReference>
<dbReference type="InterPro" id="IPR020449">
    <property type="entry name" value="Tscrpt_reg_AraC-type_HTH"/>
</dbReference>
<dbReference type="PROSITE" id="PS01124">
    <property type="entry name" value="HTH_ARAC_FAMILY_2"/>
    <property type="match status" value="1"/>
</dbReference>
<evidence type="ECO:0000256" key="2">
    <source>
        <dbReference type="ARBA" id="ARBA00023125"/>
    </source>
</evidence>
<keyword evidence="2" id="KW-0238">DNA-binding</keyword>
<dbReference type="GO" id="GO:0043565">
    <property type="term" value="F:sequence-specific DNA binding"/>
    <property type="evidence" value="ECO:0007669"/>
    <property type="project" value="InterPro"/>
</dbReference>
<evidence type="ECO:0000259" key="5">
    <source>
        <dbReference type="PROSITE" id="PS01124"/>
    </source>
</evidence>
<evidence type="ECO:0000313" key="8">
    <source>
        <dbReference type="EMBL" id="ERK04595.1"/>
    </source>
</evidence>
<dbReference type="CDD" id="cd17536">
    <property type="entry name" value="REC_YesN-like"/>
    <property type="match status" value="1"/>
</dbReference>
<dbReference type="AlphaFoldDB" id="U1GTQ5"/>
<dbReference type="Proteomes" id="UP000016412">
    <property type="component" value="Unassembled WGS sequence"/>
</dbReference>
<evidence type="ECO:0000256" key="1">
    <source>
        <dbReference type="ARBA" id="ARBA00023015"/>
    </source>
</evidence>
<dbReference type="eggNOG" id="COG2207">
    <property type="taxonomic scope" value="Bacteria"/>
</dbReference>
<dbReference type="EMBL" id="AVQI01000020">
    <property type="protein sequence ID" value="ERK04595.1"/>
    <property type="molecule type" value="Genomic_DNA"/>
</dbReference>
<dbReference type="PATRIC" id="fig|1125725.3.peg.585"/>
<dbReference type="InterPro" id="IPR011006">
    <property type="entry name" value="CheY-like_superfamily"/>
</dbReference>
<dbReference type="SMART" id="SM00342">
    <property type="entry name" value="HTH_ARAC"/>
    <property type="match status" value="1"/>
</dbReference>
<dbReference type="PROSITE" id="PS50110">
    <property type="entry name" value="RESPONSE_REGULATORY"/>
    <property type="match status" value="1"/>
</dbReference>
<dbReference type="Pfam" id="PF00072">
    <property type="entry name" value="Response_reg"/>
    <property type="match status" value="1"/>
</dbReference>
<dbReference type="PROSITE" id="PS00041">
    <property type="entry name" value="HTH_ARAC_FAMILY_1"/>
    <property type="match status" value="1"/>
</dbReference>
<dbReference type="EMBL" id="AUZJ01000013">
    <property type="protein sequence ID" value="ERF61320.1"/>
    <property type="molecule type" value="Genomic_DNA"/>
</dbReference>
<dbReference type="SMART" id="SM00448">
    <property type="entry name" value="REC"/>
    <property type="match status" value="1"/>
</dbReference>
<reference evidence="9 10" key="1">
    <citation type="submission" date="2013-08" db="EMBL/GenBank/DDBJ databases">
        <authorList>
            <person name="Durkin A.S."/>
            <person name="Haft D.R."/>
            <person name="McCorrison J."/>
            <person name="Torralba M."/>
            <person name="Gillis M."/>
            <person name="Haft D.H."/>
            <person name="Methe B."/>
            <person name="Sutton G."/>
            <person name="Nelson K.E."/>
        </authorList>
    </citation>
    <scope>NUCLEOTIDE SEQUENCE [LARGE SCALE GENOMIC DNA]</scope>
    <source>
        <strain evidence="8 10">ATCC 35536</strain>
        <strain evidence="7 9">VPI DR56BR1116</strain>
    </source>
</reference>
<feature type="domain" description="HTH araC/xylS-type" evidence="5">
    <location>
        <begin position="408"/>
        <end position="506"/>
    </location>
</feature>
<dbReference type="OrthoDB" id="327083at2"/>
<dbReference type="Gene3D" id="1.10.10.60">
    <property type="entry name" value="Homeodomain-like"/>
    <property type="match status" value="2"/>
</dbReference>
<dbReference type="InterPro" id="IPR009057">
    <property type="entry name" value="Homeodomain-like_sf"/>
</dbReference>
<protein>
    <submittedName>
        <fullName evidence="7">Response regulator receiver domain protein</fullName>
    </submittedName>
</protein>
<proteinExistence type="predicted"/>
<dbReference type="PRINTS" id="PR00032">
    <property type="entry name" value="HTHARAC"/>
</dbReference>
<evidence type="ECO:0000256" key="4">
    <source>
        <dbReference type="PROSITE-ProRule" id="PRU00169"/>
    </source>
</evidence>
<keyword evidence="10" id="KW-1185">Reference proteome</keyword>
<dbReference type="SUPFAM" id="SSF46689">
    <property type="entry name" value="Homeodomain-like"/>
    <property type="match status" value="1"/>
</dbReference>
<dbReference type="Proteomes" id="UP000016646">
    <property type="component" value="Unassembled WGS sequence"/>
</dbReference>
<dbReference type="STRING" id="1125725.HMPREF1325_2143"/>
<name>U1GTQ5_TRESO</name>
<evidence type="ECO:0000313" key="9">
    <source>
        <dbReference type="Proteomes" id="UP000016412"/>
    </source>
</evidence>
<keyword evidence="3" id="KW-0804">Transcription</keyword>
<dbReference type="GO" id="GO:0003700">
    <property type="term" value="F:DNA-binding transcription factor activity"/>
    <property type="evidence" value="ECO:0007669"/>
    <property type="project" value="InterPro"/>
</dbReference>
<sequence length="508" mass="58179">MYRVMIIDDEPIVLEGMRMFPWKNENCTLVGEARDGADGLALAKKLMPDIVFTDIKMPGMNGLEFADAFREIHSNALVIVFTGYSEFSYAQKALRIGVFDFLVKPVSVGALRAVLKKASEFLDVRSMEGRRTRELTDTVKRMKFAVQEQLLSDALRGVFKFDKNTVSAGDLNVGYFVVAAVSGDGEKKLETYLLRDSLLKVVKNANECNLLRFEFERYVLLFCFPHETEAERCRKYVLQTLEEAQLSVWKRFNFSFSAGISLADDDIFSLPQLKRQALQVLRNNLLHGKNTVSRFERKDTAPIVFADFETQKIQILSAIQARDRVLLMSEFEKLLATLTSNTGNSEQVCENIRDVLVEVAFLTNSDMCIGDYVGKKAADYVCEVKDELLRIFHRLQVQDGEMKRDIATIVENYIKEHYAENISLTTLSERLCYNTAYLSKLIRKNCKRNFMDILIRTRMEKAKELLHTTEETISRIAAKVGYNDEGYFITAFKKETGCSPADFRLRRF</sequence>
<dbReference type="InterPro" id="IPR018062">
    <property type="entry name" value="HTH_AraC-typ_CS"/>
</dbReference>